<evidence type="ECO:0000313" key="3">
    <source>
        <dbReference type="Proteomes" id="UP000664534"/>
    </source>
</evidence>
<feature type="compositionally biased region" description="Basic and acidic residues" evidence="1">
    <location>
        <begin position="872"/>
        <end position="885"/>
    </location>
</feature>
<dbReference type="Proteomes" id="UP000664534">
    <property type="component" value="Unassembled WGS sequence"/>
</dbReference>
<dbReference type="OrthoDB" id="10605307at2759"/>
<feature type="region of interest" description="Disordered" evidence="1">
    <location>
        <begin position="156"/>
        <end position="461"/>
    </location>
</feature>
<feature type="compositionally biased region" description="Low complexity" evidence="1">
    <location>
        <begin position="99"/>
        <end position="121"/>
    </location>
</feature>
<gene>
    <name evidence="2" type="ORF">IMSHALPRED_009545</name>
</gene>
<feature type="region of interest" description="Disordered" evidence="1">
    <location>
        <begin position="846"/>
        <end position="939"/>
    </location>
</feature>
<evidence type="ECO:0000313" key="2">
    <source>
        <dbReference type="EMBL" id="CAF9933972.1"/>
    </source>
</evidence>
<keyword evidence="3" id="KW-1185">Reference proteome</keyword>
<evidence type="ECO:0000256" key="1">
    <source>
        <dbReference type="SAM" id="MobiDB-lite"/>
    </source>
</evidence>
<sequence>MDVTMLDGPVHDTVDQDVTRHSITQQCSKLGDRDPGASDASAKVTTSQPGMMSPAAHLDSAPQGPTKETPASAADPSHHLRDAALAQLLPEPQKPSSHHSAGQAHPARAAPAQGAAGTASGAATLQDDNTVAVQLSVKKQDSNQIELRLQTPPVTLHQQPEGWSALGLPRPPHRKASVAIPPVPIQGPEAELAPEKSGLPSLQLPDSAILQSSTGSPGKAAVQIQDSVLDSPTEAGPSQTLAKPNAAHLSSDRPSGPGRVAPDTITADVLGQSPRSHREASTPPTRGKRSEAIQDELDAAATHFLSGKPASTQADATKPITEHLAAAQPSSAPSLSTAAEGSLSAAAAAAAAGQPAAIRAEPAEAAVREGVTAGQSAAAPAPATAVSKSNKKQKRTDRQAEAGEPAGPEPKRAKKSAQAEPTATGQQQQALPKSEPRARVHEPVKHPGQKPSSPAVGQGHKHSIELPSCTLDCIFRGIRELHLLGSGQMGKERLSKDHLGLLGPLPPLVQLRVLSSYASRVIPNANVVKFFQDTVQLLGNRRHDIKWLAYRDETPTTYKLCKTAAEMYGQLGDCGLLPEGAVPIMTPQLLPFELQVAYVLCLGGYKGSMPLADFAMDLLRALLSQVVLMQQEFPSSPAAYKTAEMNLELAGGSLSRVLTQVAAAEPAAAAGVVPLRIQHVVIAVIDGLMRVKVFKDKDRRFDTLSYSFLQKQPALWQLRILSQFAQFYSGESRASAFLTSVCKRNRDDMFARNHTWLTHQHKGTAGEAFELQSEAQVLFNKACKADALPRGWFRPASVAVLPADLHCVAVCYAIGTAGTDASVHSPNSTESFVAYAWDLIHDLDPKADSRGRGAPSSRSRSQSAARAAAQPDRSESSDRAAHERAAAAGHRGIPDQIPMQSVGPHRHAQSPPPPGPQHLQVRSSQSPGLPHQAHGPHPANNPRHCRFFFHALGCQSKNCTFYHGTHQEYVAHMANIGLVPYGLKFVGDVGRDKWIIDKAVDALNNLMLTKQLPRGSFSEYDLRALAFLEAPDGEHSKLQLQAVQTMAERGHTNNPAQLLQSVCNEVQRQEEYPPPLRQGPYPLAAEPYVSRAVTPTPELPFSAPMDEPPFDQPMFRGVQPFSLIDRHAAIQDTNTSALWSLHVCLVAMQGPTQRQCIKDSHNKLSSYWYTNFMTSCASGFAML</sequence>
<dbReference type="EMBL" id="CAJPDT010000073">
    <property type="protein sequence ID" value="CAF9933972.1"/>
    <property type="molecule type" value="Genomic_DNA"/>
</dbReference>
<reference evidence="2" key="1">
    <citation type="submission" date="2021-03" db="EMBL/GenBank/DDBJ databases">
        <authorList>
            <person name="Tagirdzhanova G."/>
        </authorList>
    </citation>
    <scope>NUCLEOTIDE SEQUENCE</scope>
</reference>
<feature type="compositionally biased region" description="Low complexity" evidence="1">
    <location>
        <begin position="852"/>
        <end position="871"/>
    </location>
</feature>
<feature type="region of interest" description="Disordered" evidence="1">
    <location>
        <begin position="91"/>
        <end position="121"/>
    </location>
</feature>
<comment type="caution">
    <text evidence="2">The sequence shown here is derived from an EMBL/GenBank/DDBJ whole genome shotgun (WGS) entry which is preliminary data.</text>
</comment>
<accession>A0A8H3FZQ4</accession>
<feature type="compositionally biased region" description="Polar residues" evidence="1">
    <location>
        <begin position="419"/>
        <end position="431"/>
    </location>
</feature>
<name>A0A8H3FZQ4_9LECA</name>
<feature type="region of interest" description="Disordered" evidence="1">
    <location>
        <begin position="1"/>
        <end position="77"/>
    </location>
</feature>
<evidence type="ECO:0008006" key="4">
    <source>
        <dbReference type="Google" id="ProtNLM"/>
    </source>
</evidence>
<organism evidence="2 3">
    <name type="scientific">Imshaugia aleurites</name>
    <dbReference type="NCBI Taxonomy" id="172621"/>
    <lineage>
        <taxon>Eukaryota</taxon>
        <taxon>Fungi</taxon>
        <taxon>Dikarya</taxon>
        <taxon>Ascomycota</taxon>
        <taxon>Pezizomycotina</taxon>
        <taxon>Lecanoromycetes</taxon>
        <taxon>OSLEUM clade</taxon>
        <taxon>Lecanoromycetidae</taxon>
        <taxon>Lecanorales</taxon>
        <taxon>Lecanorineae</taxon>
        <taxon>Parmeliaceae</taxon>
        <taxon>Imshaugia</taxon>
    </lineage>
</organism>
<protein>
    <recommendedName>
        <fullName evidence="4">C3H1-type domain-containing protein</fullName>
    </recommendedName>
</protein>
<proteinExistence type="predicted"/>
<dbReference type="AlphaFoldDB" id="A0A8H3FZQ4"/>
<feature type="compositionally biased region" description="Basic and acidic residues" evidence="1">
    <location>
        <begin position="9"/>
        <end position="20"/>
    </location>
</feature>
<feature type="compositionally biased region" description="Low complexity" evidence="1">
    <location>
        <begin position="324"/>
        <end position="387"/>
    </location>
</feature>
<feature type="compositionally biased region" description="Basic and acidic residues" evidence="1">
    <location>
        <begin position="434"/>
        <end position="445"/>
    </location>
</feature>
<feature type="compositionally biased region" description="Polar residues" evidence="1">
    <location>
        <begin position="224"/>
        <end position="242"/>
    </location>
</feature>